<evidence type="ECO:0000256" key="1">
    <source>
        <dbReference type="ARBA" id="ARBA00004829"/>
    </source>
</evidence>
<organism evidence="7 8">
    <name type="scientific">Pedobacter psychrophilus</name>
    <dbReference type="NCBI Taxonomy" id="1826909"/>
    <lineage>
        <taxon>Bacteria</taxon>
        <taxon>Pseudomonadati</taxon>
        <taxon>Bacteroidota</taxon>
        <taxon>Sphingobacteriia</taxon>
        <taxon>Sphingobacteriales</taxon>
        <taxon>Sphingobacteriaceae</taxon>
        <taxon>Pedobacter</taxon>
    </lineage>
</organism>
<evidence type="ECO:0000313" key="7">
    <source>
        <dbReference type="EMBL" id="OAQ42072.1"/>
    </source>
</evidence>
<evidence type="ECO:0000256" key="4">
    <source>
        <dbReference type="ARBA" id="ARBA00023002"/>
    </source>
</evidence>
<reference evidence="7 8" key="2">
    <citation type="submission" date="2016-06" db="EMBL/GenBank/DDBJ databases">
        <title>Pedobacter psychrophilus sp. nov., isolated from Antarctic fragmentary rock.</title>
        <authorList>
            <person name="Svec P."/>
        </authorList>
    </citation>
    <scope>NUCLEOTIDE SEQUENCE [LARGE SCALE GENOMIC DNA]</scope>
    <source>
        <strain evidence="7 8">CCM 8644</strain>
    </source>
</reference>
<comment type="similarity">
    <text evidence="2 5">Belongs to the carotenoid/retinoid oxidoreductase family.</text>
</comment>
<gene>
    <name evidence="7" type="ORF">A5893_02865</name>
</gene>
<dbReference type="PANTHER" id="PTHR43734">
    <property type="entry name" value="PHYTOENE DESATURASE"/>
    <property type="match status" value="1"/>
</dbReference>
<evidence type="ECO:0000256" key="2">
    <source>
        <dbReference type="ARBA" id="ARBA00006046"/>
    </source>
</evidence>
<evidence type="ECO:0000313" key="8">
    <source>
        <dbReference type="Proteomes" id="UP000078459"/>
    </source>
</evidence>
<keyword evidence="3 5" id="KW-0125">Carotenoid biosynthesis</keyword>
<sequence length="494" mass="56431">MKSQIKIHIIGSGFSGLAAAAVLAKQGYDVTIIEKNDQAGGRARLWESKGFTFDMGPSWYWMPDIFENYFALFGKKVSDFYDLKRLDPGYRVYFGKNDFMDIPANMQELEALFEKYEKGSSVGLRNFMDQAAYKYKSAMGDYVFRPSHSITEFIDIRLLVESIRIHMLKPMSKHVRQYFTNPKLIQLLEFPVLFLGATAQKIPAMYSLMNHADLAMGTWYPIGGMYEIVKAMVKVAQTEGVKIILNTEVTKIEIENGIAKKLITSRGDFETGFVVAAGDYHFIEQNLIEKKYRNYDEKYWDSRVMSPSSLLFYIGLDKKIEGIQHHNLFFDEDLDQHAREIYTEPQWPTKPLFYVSCVSKTDLSSAPDGQENLFFLIPLAPGLTDTEELRQKYYDIMMDRFEKITGQTIRGHEIVKRSYAMNDFVNDYHSYKGNAYGLANTLSQTAFFKPAMKAKKIKNLLFTGQLTVPGPGVPPSIISGQVVAKEADLILMKK</sequence>
<evidence type="ECO:0000259" key="6">
    <source>
        <dbReference type="Pfam" id="PF01593"/>
    </source>
</evidence>
<name>A0A179DMQ7_9SPHI</name>
<dbReference type="InterPro" id="IPR002937">
    <property type="entry name" value="Amino_oxidase"/>
</dbReference>
<dbReference type="OrthoDB" id="9774675at2"/>
<dbReference type="Gene3D" id="3.50.50.60">
    <property type="entry name" value="FAD/NAD(P)-binding domain"/>
    <property type="match status" value="2"/>
</dbReference>
<keyword evidence="8" id="KW-1185">Reference proteome</keyword>
<dbReference type="NCBIfam" id="TIGR02734">
    <property type="entry name" value="crtI_fam"/>
    <property type="match status" value="1"/>
</dbReference>
<dbReference type="InterPro" id="IPR036188">
    <property type="entry name" value="FAD/NAD-bd_sf"/>
</dbReference>
<proteinExistence type="inferred from homology"/>
<feature type="domain" description="Amine oxidase" evidence="6">
    <location>
        <begin position="14"/>
        <end position="485"/>
    </location>
</feature>
<dbReference type="STRING" id="1826909.A5893_02865"/>
<comment type="caution">
    <text evidence="7">The sequence shown here is derived from an EMBL/GenBank/DDBJ whole genome shotgun (WGS) entry which is preliminary data.</text>
</comment>
<protein>
    <submittedName>
        <fullName evidence="7">Phytoene dehydrogenase</fullName>
    </submittedName>
</protein>
<reference evidence="7 8" key="1">
    <citation type="submission" date="2016-04" db="EMBL/GenBank/DDBJ databases">
        <authorList>
            <person name="Evans L.H."/>
            <person name="Alamgir A."/>
            <person name="Owens N."/>
            <person name="Weber N.D."/>
            <person name="Virtaneva K."/>
            <person name="Barbian K."/>
            <person name="Babar A."/>
            <person name="Rosenke K."/>
        </authorList>
    </citation>
    <scope>NUCLEOTIDE SEQUENCE [LARGE SCALE GENOMIC DNA]</scope>
    <source>
        <strain evidence="7 8">CCM 8644</strain>
    </source>
</reference>
<dbReference type="Pfam" id="PF01593">
    <property type="entry name" value="Amino_oxidase"/>
    <property type="match status" value="1"/>
</dbReference>
<dbReference type="SUPFAM" id="SSF51905">
    <property type="entry name" value="FAD/NAD(P)-binding domain"/>
    <property type="match status" value="1"/>
</dbReference>
<comment type="pathway">
    <text evidence="1 5">Carotenoid biosynthesis.</text>
</comment>
<dbReference type="InterPro" id="IPR014105">
    <property type="entry name" value="Carotenoid/retinoid_OxRdtase"/>
</dbReference>
<dbReference type="RefSeq" id="WP_068821104.1">
    <property type="nucleotide sequence ID" value="NZ_LWHJ01000011.1"/>
</dbReference>
<accession>A0A179DMQ7</accession>
<dbReference type="GO" id="GO:0016117">
    <property type="term" value="P:carotenoid biosynthetic process"/>
    <property type="evidence" value="ECO:0007669"/>
    <property type="project" value="UniProtKB-KW"/>
</dbReference>
<dbReference type="GO" id="GO:0016491">
    <property type="term" value="F:oxidoreductase activity"/>
    <property type="evidence" value="ECO:0007669"/>
    <property type="project" value="UniProtKB-KW"/>
</dbReference>
<dbReference type="EMBL" id="LWHJ01000011">
    <property type="protein sequence ID" value="OAQ42072.1"/>
    <property type="molecule type" value="Genomic_DNA"/>
</dbReference>
<dbReference type="PRINTS" id="PR00419">
    <property type="entry name" value="ADXRDTASE"/>
</dbReference>
<evidence type="ECO:0000256" key="3">
    <source>
        <dbReference type="ARBA" id="ARBA00022746"/>
    </source>
</evidence>
<dbReference type="Proteomes" id="UP000078459">
    <property type="component" value="Unassembled WGS sequence"/>
</dbReference>
<evidence type="ECO:0000256" key="5">
    <source>
        <dbReference type="RuleBase" id="RU362075"/>
    </source>
</evidence>
<dbReference type="AlphaFoldDB" id="A0A179DMQ7"/>
<keyword evidence="4 5" id="KW-0560">Oxidoreductase</keyword>
<dbReference type="PANTHER" id="PTHR43734:SF1">
    <property type="entry name" value="PHYTOENE DESATURASE"/>
    <property type="match status" value="1"/>
</dbReference>